<dbReference type="InterPro" id="IPR031311">
    <property type="entry name" value="CHIT_BIND_RR_consensus"/>
</dbReference>
<dbReference type="Pfam" id="PF00379">
    <property type="entry name" value="Chitin_bind_4"/>
    <property type="match status" value="1"/>
</dbReference>
<feature type="compositionally biased region" description="Basic and acidic residues" evidence="3">
    <location>
        <begin position="13"/>
        <end position="27"/>
    </location>
</feature>
<feature type="region of interest" description="Disordered" evidence="3">
    <location>
        <begin position="94"/>
        <end position="134"/>
    </location>
</feature>
<organism evidence="4 5">
    <name type="scientific">Ranatra chinensis</name>
    <dbReference type="NCBI Taxonomy" id="642074"/>
    <lineage>
        <taxon>Eukaryota</taxon>
        <taxon>Metazoa</taxon>
        <taxon>Ecdysozoa</taxon>
        <taxon>Arthropoda</taxon>
        <taxon>Hexapoda</taxon>
        <taxon>Insecta</taxon>
        <taxon>Pterygota</taxon>
        <taxon>Neoptera</taxon>
        <taxon>Paraneoptera</taxon>
        <taxon>Hemiptera</taxon>
        <taxon>Heteroptera</taxon>
        <taxon>Panheteroptera</taxon>
        <taxon>Nepomorpha</taxon>
        <taxon>Nepidae</taxon>
        <taxon>Ranatrinae</taxon>
        <taxon>Ranatra</taxon>
    </lineage>
</organism>
<name>A0ABD0YCN7_9HEMI</name>
<dbReference type="EMBL" id="JBFDAA010000010">
    <property type="protein sequence ID" value="KAL1124444.1"/>
    <property type="molecule type" value="Genomic_DNA"/>
</dbReference>
<comment type="caution">
    <text evidence="4">The sequence shown here is derived from an EMBL/GenBank/DDBJ whole genome shotgun (WGS) entry which is preliminary data.</text>
</comment>
<dbReference type="InterPro" id="IPR051217">
    <property type="entry name" value="Insect_Cuticle_Struc_Prot"/>
</dbReference>
<reference evidence="4 5" key="1">
    <citation type="submission" date="2024-07" db="EMBL/GenBank/DDBJ databases">
        <title>Chromosome-level genome assembly of the water stick insect Ranatra chinensis (Heteroptera: Nepidae).</title>
        <authorList>
            <person name="Liu X."/>
        </authorList>
    </citation>
    <scope>NUCLEOTIDE SEQUENCE [LARGE SCALE GENOMIC DNA]</scope>
    <source>
        <strain evidence="4">Cailab_2021Rc</strain>
        <tissue evidence="4">Muscle</tissue>
    </source>
</reference>
<keyword evidence="1 2" id="KW-0193">Cuticle</keyword>
<evidence type="ECO:0000256" key="3">
    <source>
        <dbReference type="SAM" id="MobiDB-lite"/>
    </source>
</evidence>
<dbReference type="PANTHER" id="PTHR12236:SF79">
    <property type="entry name" value="CUTICULAR PROTEIN 50CB-RELATED"/>
    <property type="match status" value="1"/>
</dbReference>
<dbReference type="Proteomes" id="UP001558652">
    <property type="component" value="Unassembled WGS sequence"/>
</dbReference>
<feature type="region of interest" description="Disordered" evidence="3">
    <location>
        <begin position="1"/>
        <end position="32"/>
    </location>
</feature>
<evidence type="ECO:0000313" key="4">
    <source>
        <dbReference type="EMBL" id="KAL1124444.1"/>
    </source>
</evidence>
<keyword evidence="5" id="KW-1185">Reference proteome</keyword>
<proteinExistence type="predicted"/>
<dbReference type="PRINTS" id="PR00947">
    <property type="entry name" value="CUTICLE"/>
</dbReference>
<evidence type="ECO:0000313" key="5">
    <source>
        <dbReference type="Proteomes" id="UP001558652"/>
    </source>
</evidence>
<sequence>MASKRRNMFFQNKKQETTEISKDDGRSEPQPYEFGYAVKDHHTGTDFGQQEASDGHNVKGQYRVLLPDGRLQIVTYTADWKTGFHADVKYEGEAHYPSQQGQGYPASGYHQGGNNGYSTIGDEQAPAYHQGYTR</sequence>
<protein>
    <submittedName>
        <fullName evidence="4">Uncharacterized protein</fullName>
    </submittedName>
</protein>
<evidence type="ECO:0000256" key="1">
    <source>
        <dbReference type="ARBA" id="ARBA00022460"/>
    </source>
</evidence>
<dbReference type="PROSITE" id="PS00233">
    <property type="entry name" value="CHIT_BIND_RR_1"/>
    <property type="match status" value="1"/>
</dbReference>
<dbReference type="PANTHER" id="PTHR12236">
    <property type="entry name" value="STRUCTURAL CONTITUENT OF CUTICLE"/>
    <property type="match status" value="1"/>
</dbReference>
<gene>
    <name evidence="4" type="ORF">AAG570_001070</name>
</gene>
<evidence type="ECO:0000256" key="2">
    <source>
        <dbReference type="PROSITE-ProRule" id="PRU00497"/>
    </source>
</evidence>
<dbReference type="PROSITE" id="PS51155">
    <property type="entry name" value="CHIT_BIND_RR_2"/>
    <property type="match status" value="1"/>
</dbReference>
<dbReference type="InterPro" id="IPR000618">
    <property type="entry name" value="Insect_cuticle"/>
</dbReference>
<dbReference type="GO" id="GO:0042302">
    <property type="term" value="F:structural constituent of cuticle"/>
    <property type="evidence" value="ECO:0007669"/>
    <property type="project" value="UniProtKB-UniRule"/>
</dbReference>
<dbReference type="AlphaFoldDB" id="A0ABD0YCN7"/>
<accession>A0ABD0YCN7</accession>